<accession>A0A0B7C4L2</accession>
<gene>
    <name evidence="1" type="primary">ORF222966</name>
</gene>
<feature type="non-terminal residue" evidence="1">
    <location>
        <position position="1"/>
    </location>
</feature>
<proteinExistence type="predicted"/>
<name>A0A0B7C4L2_9EUPU</name>
<protein>
    <submittedName>
        <fullName evidence="1">Uncharacterized protein</fullName>
    </submittedName>
</protein>
<dbReference type="EMBL" id="HACG01053272">
    <property type="protein sequence ID" value="CEL00143.1"/>
    <property type="molecule type" value="Transcribed_RNA"/>
</dbReference>
<sequence>CAFEEENWSPCVAWIVGRQPDDFIHIEALNIIVQTGLRKRFSVITKEQLLLDVREIGNPKNKKAKDV</sequence>
<organism evidence="1">
    <name type="scientific">Arion vulgaris</name>
    <dbReference type="NCBI Taxonomy" id="1028688"/>
    <lineage>
        <taxon>Eukaryota</taxon>
        <taxon>Metazoa</taxon>
        <taxon>Spiralia</taxon>
        <taxon>Lophotrochozoa</taxon>
        <taxon>Mollusca</taxon>
        <taxon>Gastropoda</taxon>
        <taxon>Heterobranchia</taxon>
        <taxon>Euthyneura</taxon>
        <taxon>Panpulmonata</taxon>
        <taxon>Eupulmonata</taxon>
        <taxon>Stylommatophora</taxon>
        <taxon>Helicina</taxon>
        <taxon>Arionoidea</taxon>
        <taxon>Arionidae</taxon>
        <taxon>Arion</taxon>
    </lineage>
</organism>
<reference evidence="1" key="1">
    <citation type="submission" date="2014-12" db="EMBL/GenBank/DDBJ databases">
        <title>Insight into the proteome of Arion vulgaris.</title>
        <authorList>
            <person name="Aradska J."/>
            <person name="Bulat T."/>
            <person name="Smidak R."/>
            <person name="Sarate P."/>
            <person name="Gangsoo J."/>
            <person name="Sialana F."/>
            <person name="Bilban M."/>
            <person name="Lubec G."/>
        </authorList>
    </citation>
    <scope>NUCLEOTIDE SEQUENCE</scope>
    <source>
        <tissue evidence="1">Skin</tissue>
    </source>
</reference>
<dbReference type="AlphaFoldDB" id="A0A0B7C4L2"/>
<evidence type="ECO:0000313" key="1">
    <source>
        <dbReference type="EMBL" id="CEL00143.1"/>
    </source>
</evidence>
<feature type="non-terminal residue" evidence="1">
    <location>
        <position position="67"/>
    </location>
</feature>